<dbReference type="Pfam" id="PF00230">
    <property type="entry name" value="MIP"/>
    <property type="match status" value="1"/>
</dbReference>
<dbReference type="GO" id="GO:0005886">
    <property type="term" value="C:plasma membrane"/>
    <property type="evidence" value="ECO:0007669"/>
    <property type="project" value="TreeGrafter"/>
</dbReference>
<feature type="region of interest" description="Disordered" evidence="7">
    <location>
        <begin position="205"/>
        <end position="237"/>
    </location>
</feature>
<proteinExistence type="inferred from homology"/>
<keyword evidence="5 8" id="KW-0472">Membrane</keyword>
<evidence type="ECO:0000256" key="5">
    <source>
        <dbReference type="ARBA" id="ARBA00023136"/>
    </source>
</evidence>
<dbReference type="InterPro" id="IPR000425">
    <property type="entry name" value="MIP"/>
</dbReference>
<dbReference type="AlphaFoldDB" id="A0AAN8ZZI7"/>
<dbReference type="InterPro" id="IPR034294">
    <property type="entry name" value="Aquaporin_transptr"/>
</dbReference>
<keyword evidence="6" id="KW-0813">Transport</keyword>
<keyword evidence="4 8" id="KW-1133">Transmembrane helix</keyword>
<keyword evidence="3 6" id="KW-0812">Transmembrane</keyword>
<comment type="subcellular location">
    <subcellularLocation>
        <location evidence="1">Membrane</location>
        <topology evidence="1">Multi-pass membrane protein</topology>
    </subcellularLocation>
</comment>
<dbReference type="SUPFAM" id="SSF81338">
    <property type="entry name" value="Aquaporin-like"/>
    <property type="match status" value="1"/>
</dbReference>
<evidence type="ECO:0000256" key="2">
    <source>
        <dbReference type="ARBA" id="ARBA00006175"/>
    </source>
</evidence>
<evidence type="ECO:0000256" key="3">
    <source>
        <dbReference type="ARBA" id="ARBA00022692"/>
    </source>
</evidence>
<sequence length="237" mass="24835">MDDIVTETGGGWGVRWAVGHGVAMGALSWAVRSAHISPPTSIALLVTRKVSLLRALLHVVAQIVGALLAAPVLLGILPRPPRPPQLQPHLTAVQGWGAEFLATMFVTLISLSAYESAHAPSRYTKDDHGDSTTPKFTPSAVVPVVAVHTAAALFSADFTGVGLNPARSLAIAVVTGDWRYHWVFWVGPALGGLLGAFTHEYTGAKENASGSGQPHPNPFSRDTSRPSAITSTLASPC</sequence>
<gene>
    <name evidence="9" type="ORF">SK128_028264</name>
</gene>
<evidence type="ECO:0000256" key="7">
    <source>
        <dbReference type="SAM" id="MobiDB-lite"/>
    </source>
</evidence>
<dbReference type="PRINTS" id="PR00783">
    <property type="entry name" value="MINTRINSICP"/>
</dbReference>
<evidence type="ECO:0000256" key="1">
    <source>
        <dbReference type="ARBA" id="ARBA00004141"/>
    </source>
</evidence>
<protein>
    <submittedName>
        <fullName evidence="9">Uncharacterized protein</fullName>
    </submittedName>
</protein>
<keyword evidence="10" id="KW-1185">Reference proteome</keyword>
<dbReference type="PANTHER" id="PTHR19139:SF199">
    <property type="entry name" value="MIP17260P"/>
    <property type="match status" value="1"/>
</dbReference>
<dbReference type="PANTHER" id="PTHR19139">
    <property type="entry name" value="AQUAPORIN TRANSPORTER"/>
    <property type="match status" value="1"/>
</dbReference>
<feature type="compositionally biased region" description="Polar residues" evidence="7">
    <location>
        <begin position="225"/>
        <end position="237"/>
    </location>
</feature>
<evidence type="ECO:0000256" key="4">
    <source>
        <dbReference type="ARBA" id="ARBA00022989"/>
    </source>
</evidence>
<feature type="transmembrane region" description="Helical" evidence="8">
    <location>
        <begin position="96"/>
        <end position="114"/>
    </location>
</feature>
<evidence type="ECO:0000313" key="10">
    <source>
        <dbReference type="Proteomes" id="UP001381693"/>
    </source>
</evidence>
<accession>A0AAN8ZZI7</accession>
<name>A0AAN8ZZI7_HALRR</name>
<feature type="transmembrane region" description="Helical" evidence="8">
    <location>
        <begin position="52"/>
        <end position="76"/>
    </location>
</feature>
<organism evidence="9 10">
    <name type="scientific">Halocaridina rubra</name>
    <name type="common">Hawaiian red shrimp</name>
    <dbReference type="NCBI Taxonomy" id="373956"/>
    <lineage>
        <taxon>Eukaryota</taxon>
        <taxon>Metazoa</taxon>
        <taxon>Ecdysozoa</taxon>
        <taxon>Arthropoda</taxon>
        <taxon>Crustacea</taxon>
        <taxon>Multicrustacea</taxon>
        <taxon>Malacostraca</taxon>
        <taxon>Eumalacostraca</taxon>
        <taxon>Eucarida</taxon>
        <taxon>Decapoda</taxon>
        <taxon>Pleocyemata</taxon>
        <taxon>Caridea</taxon>
        <taxon>Atyoidea</taxon>
        <taxon>Atyidae</taxon>
        <taxon>Halocaridina</taxon>
    </lineage>
</organism>
<evidence type="ECO:0000313" key="9">
    <source>
        <dbReference type="EMBL" id="KAK7069593.1"/>
    </source>
</evidence>
<dbReference type="EMBL" id="JAXCGZ010016071">
    <property type="protein sequence ID" value="KAK7069593.1"/>
    <property type="molecule type" value="Genomic_DNA"/>
</dbReference>
<reference evidence="9 10" key="1">
    <citation type="submission" date="2023-11" db="EMBL/GenBank/DDBJ databases">
        <title>Halocaridina rubra genome assembly.</title>
        <authorList>
            <person name="Smith C."/>
        </authorList>
    </citation>
    <scope>NUCLEOTIDE SEQUENCE [LARGE SCALE GENOMIC DNA]</scope>
    <source>
        <strain evidence="9">EP-1</strain>
        <tissue evidence="9">Whole</tissue>
    </source>
</reference>
<dbReference type="GO" id="GO:0015250">
    <property type="term" value="F:water channel activity"/>
    <property type="evidence" value="ECO:0007669"/>
    <property type="project" value="TreeGrafter"/>
</dbReference>
<dbReference type="Gene3D" id="1.20.1080.10">
    <property type="entry name" value="Glycerol uptake facilitator protein"/>
    <property type="match status" value="1"/>
</dbReference>
<evidence type="ECO:0000256" key="6">
    <source>
        <dbReference type="RuleBase" id="RU000477"/>
    </source>
</evidence>
<dbReference type="Proteomes" id="UP001381693">
    <property type="component" value="Unassembled WGS sequence"/>
</dbReference>
<evidence type="ECO:0000256" key="8">
    <source>
        <dbReference type="SAM" id="Phobius"/>
    </source>
</evidence>
<dbReference type="InterPro" id="IPR023271">
    <property type="entry name" value="Aquaporin-like"/>
</dbReference>
<comment type="similarity">
    <text evidence="2 6">Belongs to the MIP/aquaporin (TC 1.A.8) family.</text>
</comment>
<comment type="caution">
    <text evidence="9">The sequence shown here is derived from an EMBL/GenBank/DDBJ whole genome shotgun (WGS) entry which is preliminary data.</text>
</comment>